<proteinExistence type="predicted"/>
<keyword evidence="2" id="KW-0238">DNA-binding</keyword>
<evidence type="ECO:0000256" key="3">
    <source>
        <dbReference type="ARBA" id="ARBA00023163"/>
    </source>
</evidence>
<dbReference type="PRINTS" id="PR00032">
    <property type="entry name" value="HTHARAC"/>
</dbReference>
<dbReference type="SUPFAM" id="SSF46689">
    <property type="entry name" value="Homeodomain-like"/>
    <property type="match status" value="2"/>
</dbReference>
<dbReference type="Proteomes" id="UP000679779">
    <property type="component" value="Unassembled WGS sequence"/>
</dbReference>
<dbReference type="Gene3D" id="3.40.50.2300">
    <property type="match status" value="1"/>
</dbReference>
<dbReference type="SMART" id="SM00448">
    <property type="entry name" value="REC"/>
    <property type="match status" value="1"/>
</dbReference>
<evidence type="ECO:0000259" key="6">
    <source>
        <dbReference type="PROSITE" id="PS50110"/>
    </source>
</evidence>
<dbReference type="Pfam" id="PF00072">
    <property type="entry name" value="Response_reg"/>
    <property type="match status" value="1"/>
</dbReference>
<feature type="domain" description="HTH araC/xylS-type" evidence="5">
    <location>
        <begin position="417"/>
        <end position="515"/>
    </location>
</feature>
<dbReference type="SUPFAM" id="SSF52172">
    <property type="entry name" value="CheY-like"/>
    <property type="match status" value="1"/>
</dbReference>
<keyword evidence="4" id="KW-0597">Phosphoprotein</keyword>
<dbReference type="InterPro" id="IPR001789">
    <property type="entry name" value="Sig_transdc_resp-reg_receiver"/>
</dbReference>
<dbReference type="PANTHER" id="PTHR43280">
    <property type="entry name" value="ARAC-FAMILY TRANSCRIPTIONAL REGULATOR"/>
    <property type="match status" value="1"/>
</dbReference>
<dbReference type="CDD" id="cd17536">
    <property type="entry name" value="REC_YesN-like"/>
    <property type="match status" value="1"/>
</dbReference>
<organism evidence="7 8">
    <name type="scientific">Paenibacillus albilobatus</name>
    <dbReference type="NCBI Taxonomy" id="2716884"/>
    <lineage>
        <taxon>Bacteria</taxon>
        <taxon>Bacillati</taxon>
        <taxon>Bacillota</taxon>
        <taxon>Bacilli</taxon>
        <taxon>Bacillales</taxon>
        <taxon>Paenibacillaceae</taxon>
        <taxon>Paenibacillus</taxon>
    </lineage>
</organism>
<dbReference type="AlphaFoldDB" id="A0A919XIX2"/>
<dbReference type="Gene3D" id="1.10.10.60">
    <property type="entry name" value="Homeodomain-like"/>
    <property type="match status" value="2"/>
</dbReference>
<evidence type="ECO:0000256" key="1">
    <source>
        <dbReference type="ARBA" id="ARBA00023015"/>
    </source>
</evidence>
<sequence>MKVLIVDDEVIIRTGLCRVIDWEQNGFTILEPASSAEEAMRRIPAERPEIVFTDIRMTGKSGLDLIRETKTDCPDTEWIVISGYDEFSYAQQAIREGVSEYLLKTSRPDEIVRAALRAKERLAERRKREELGRETDRLLNRSFLGRVLAASSGPDEGEVRELYERYPRLRPADVQRLQIWLVSAADGVPGSGNPHPRDALYAALGDWLMQKLPCEWLPWNSSLLLLVLIRVDSPGKRPMEALLRNAETELGCTLFAACGQAVGGAHFLREALETAETARSYAWLLQDRRIIRHEDIHARKGCRGICTQGEEAELASLLKSGDESALNDWIMQRMEELRRNGEATPATAAAYLQSLLLAGHRWLERAAASIGYAGQLTDMEGSSRMTLAADPQPELFRRLKSIMDEYRLLVSDTTPAERAATYIREHLEENLSLAQVARHVHMNPNYFSEVFKRETGRNYIEFVTEARLQKAMELLRETPAKISEVAKRIGYEDIKYFNRLFKRFTGQTPSEYRDNS</sequence>
<dbReference type="SMART" id="SM00342">
    <property type="entry name" value="HTH_ARAC"/>
    <property type="match status" value="1"/>
</dbReference>
<reference evidence="7" key="1">
    <citation type="submission" date="2021-03" db="EMBL/GenBank/DDBJ databases">
        <title>Antimicrobial resistance genes in bacteria isolated from Japanese honey, and their potential for conferring macrolide and lincosamide resistance in the American foulbrood pathogen Paenibacillus larvae.</title>
        <authorList>
            <person name="Okamoto M."/>
            <person name="Kumagai M."/>
            <person name="Kanamori H."/>
            <person name="Takamatsu D."/>
        </authorList>
    </citation>
    <scope>NUCLEOTIDE SEQUENCE</scope>
    <source>
        <strain evidence="7">J2TS6</strain>
    </source>
</reference>
<dbReference type="InterPro" id="IPR009057">
    <property type="entry name" value="Homeodomain-like_sf"/>
</dbReference>
<dbReference type="Pfam" id="PF12833">
    <property type="entry name" value="HTH_18"/>
    <property type="match status" value="1"/>
</dbReference>
<feature type="modified residue" description="4-aspartylphosphate" evidence="4">
    <location>
        <position position="54"/>
    </location>
</feature>
<evidence type="ECO:0000313" key="8">
    <source>
        <dbReference type="Proteomes" id="UP000679779"/>
    </source>
</evidence>
<dbReference type="InterPro" id="IPR018060">
    <property type="entry name" value="HTH_AraC"/>
</dbReference>
<evidence type="ECO:0008006" key="9">
    <source>
        <dbReference type="Google" id="ProtNLM"/>
    </source>
</evidence>
<dbReference type="PANTHER" id="PTHR43280:SF2">
    <property type="entry name" value="HTH-TYPE TRANSCRIPTIONAL REGULATOR EXSA"/>
    <property type="match status" value="1"/>
</dbReference>
<dbReference type="RefSeq" id="WP_160039464.1">
    <property type="nucleotide sequence ID" value="NZ_BORQ01000004.1"/>
</dbReference>
<name>A0A919XIX2_9BACL</name>
<dbReference type="InterPro" id="IPR011006">
    <property type="entry name" value="CheY-like_superfamily"/>
</dbReference>
<feature type="domain" description="Response regulatory" evidence="6">
    <location>
        <begin position="2"/>
        <end position="119"/>
    </location>
</feature>
<dbReference type="GO" id="GO:0003700">
    <property type="term" value="F:DNA-binding transcription factor activity"/>
    <property type="evidence" value="ECO:0007669"/>
    <property type="project" value="InterPro"/>
</dbReference>
<dbReference type="GO" id="GO:0043565">
    <property type="term" value="F:sequence-specific DNA binding"/>
    <property type="evidence" value="ECO:0007669"/>
    <property type="project" value="InterPro"/>
</dbReference>
<evidence type="ECO:0000313" key="7">
    <source>
        <dbReference type="EMBL" id="GIO32579.1"/>
    </source>
</evidence>
<comment type="caution">
    <text evidence="7">The sequence shown here is derived from an EMBL/GenBank/DDBJ whole genome shotgun (WGS) entry which is preliminary data.</text>
</comment>
<keyword evidence="8" id="KW-1185">Reference proteome</keyword>
<dbReference type="PROSITE" id="PS50110">
    <property type="entry name" value="RESPONSE_REGULATORY"/>
    <property type="match status" value="1"/>
</dbReference>
<dbReference type="GO" id="GO:0000160">
    <property type="term" value="P:phosphorelay signal transduction system"/>
    <property type="evidence" value="ECO:0007669"/>
    <property type="project" value="InterPro"/>
</dbReference>
<gene>
    <name evidence="7" type="ORF">J2TS6_37200</name>
</gene>
<keyword evidence="3" id="KW-0804">Transcription</keyword>
<dbReference type="PROSITE" id="PS01124">
    <property type="entry name" value="HTH_ARAC_FAMILY_2"/>
    <property type="match status" value="1"/>
</dbReference>
<protein>
    <recommendedName>
        <fullName evidence="9">DNA-binding response regulator</fullName>
    </recommendedName>
</protein>
<keyword evidence="1" id="KW-0805">Transcription regulation</keyword>
<evidence type="ECO:0000256" key="2">
    <source>
        <dbReference type="ARBA" id="ARBA00023125"/>
    </source>
</evidence>
<evidence type="ECO:0000259" key="5">
    <source>
        <dbReference type="PROSITE" id="PS01124"/>
    </source>
</evidence>
<evidence type="ECO:0000256" key="4">
    <source>
        <dbReference type="PROSITE-ProRule" id="PRU00169"/>
    </source>
</evidence>
<accession>A0A919XIX2</accession>
<dbReference type="EMBL" id="BORQ01000004">
    <property type="protein sequence ID" value="GIO32579.1"/>
    <property type="molecule type" value="Genomic_DNA"/>
</dbReference>
<dbReference type="InterPro" id="IPR020449">
    <property type="entry name" value="Tscrpt_reg_AraC-type_HTH"/>
</dbReference>